<evidence type="ECO:0000313" key="1">
    <source>
        <dbReference type="EMBL" id="XCI77925.1"/>
    </source>
</evidence>
<reference evidence="1" key="1">
    <citation type="submission" date="2024-06" db="EMBL/GenBank/DDBJ databases">
        <title>High activity and specificity of bacteriophage cocktails against carbapenem-resistant Klebsiella pneumoniae belonging to high-risk clones CG258 and ST307.</title>
        <authorList>
            <person name="Jimenez Quiceno J."/>
            <person name="Salazar Ospina L."/>
            <person name="Tellez Carrasquilla S."/>
        </authorList>
    </citation>
    <scope>NUCLEOTIDE SEQUENCE</scope>
</reference>
<protein>
    <submittedName>
        <fullName evidence="1">Uncharacterized protein</fullName>
    </submittedName>
</protein>
<name>A0AAU8HZQ2_9CAUD</name>
<organism evidence="1">
    <name type="scientific">Klebsiella phage FKP3</name>
    <dbReference type="NCBI Taxonomy" id="3231233"/>
    <lineage>
        <taxon>Viruses</taxon>
        <taxon>Duplodnaviria</taxon>
        <taxon>Heunggongvirae</taxon>
        <taxon>Uroviricota</taxon>
        <taxon>Caudoviricetes</taxon>
        <taxon>Stephanstirmvirinae</taxon>
        <taxon>Justusliebigvirus</taxon>
    </lineage>
</organism>
<sequence>MLIIRYANNTARNDCKRKHYACNYCKLHNNTNYY</sequence>
<proteinExistence type="predicted"/>
<accession>A0AAU8HZQ2</accession>
<dbReference type="EMBL" id="PP895363">
    <property type="protein sequence ID" value="XCI77925.1"/>
    <property type="molecule type" value="Genomic_DNA"/>
</dbReference>